<reference evidence="4" key="1">
    <citation type="journal article" date="2021" name="Nat. Commun.">
        <title>Genetic determinants of endophytism in the Arabidopsis root mycobiome.</title>
        <authorList>
            <person name="Mesny F."/>
            <person name="Miyauchi S."/>
            <person name="Thiergart T."/>
            <person name="Pickel B."/>
            <person name="Atanasova L."/>
            <person name="Karlsson M."/>
            <person name="Huettel B."/>
            <person name="Barry K.W."/>
            <person name="Haridas S."/>
            <person name="Chen C."/>
            <person name="Bauer D."/>
            <person name="Andreopoulos W."/>
            <person name="Pangilinan J."/>
            <person name="LaButti K."/>
            <person name="Riley R."/>
            <person name="Lipzen A."/>
            <person name="Clum A."/>
            <person name="Drula E."/>
            <person name="Henrissat B."/>
            <person name="Kohler A."/>
            <person name="Grigoriev I.V."/>
            <person name="Martin F.M."/>
            <person name="Hacquard S."/>
        </authorList>
    </citation>
    <scope>NUCLEOTIDE SEQUENCE</scope>
    <source>
        <strain evidence="4">MPI-CAGE-AT-0023</strain>
    </source>
</reference>
<organism evidence="4 5">
    <name type="scientific">Fusarium redolens</name>
    <dbReference type="NCBI Taxonomy" id="48865"/>
    <lineage>
        <taxon>Eukaryota</taxon>
        <taxon>Fungi</taxon>
        <taxon>Dikarya</taxon>
        <taxon>Ascomycota</taxon>
        <taxon>Pezizomycotina</taxon>
        <taxon>Sordariomycetes</taxon>
        <taxon>Hypocreomycetidae</taxon>
        <taxon>Hypocreales</taxon>
        <taxon>Nectriaceae</taxon>
        <taxon>Fusarium</taxon>
        <taxon>Fusarium redolens species complex</taxon>
    </lineage>
</organism>
<dbReference type="InterPro" id="IPR000277">
    <property type="entry name" value="Cys/Met-Metab_PyrdxlP-dep_enz"/>
</dbReference>
<dbReference type="Pfam" id="PF01053">
    <property type="entry name" value="Cys_Met_Meta_PP"/>
    <property type="match status" value="1"/>
</dbReference>
<dbReference type="OrthoDB" id="10047078at2759"/>
<dbReference type="GO" id="GO:0019346">
    <property type="term" value="P:transsulfuration"/>
    <property type="evidence" value="ECO:0007669"/>
    <property type="project" value="InterPro"/>
</dbReference>
<evidence type="ECO:0000313" key="4">
    <source>
        <dbReference type="EMBL" id="KAH7227076.1"/>
    </source>
</evidence>
<comment type="caution">
    <text evidence="4">The sequence shown here is derived from an EMBL/GenBank/DDBJ whole genome shotgun (WGS) entry which is preliminary data.</text>
</comment>
<dbReference type="GO" id="GO:0030170">
    <property type="term" value="F:pyridoxal phosphate binding"/>
    <property type="evidence" value="ECO:0007669"/>
    <property type="project" value="InterPro"/>
</dbReference>
<evidence type="ECO:0000256" key="2">
    <source>
        <dbReference type="ARBA" id="ARBA00022898"/>
    </source>
</evidence>
<proteinExistence type="inferred from homology"/>
<keyword evidence="2 3" id="KW-0663">Pyridoxal phosphate</keyword>
<keyword evidence="4" id="KW-0808">Transferase</keyword>
<evidence type="ECO:0000256" key="3">
    <source>
        <dbReference type="RuleBase" id="RU362118"/>
    </source>
</evidence>
<accession>A0A9P9FZJ7</accession>
<dbReference type="SUPFAM" id="SSF53383">
    <property type="entry name" value="PLP-dependent transferases"/>
    <property type="match status" value="1"/>
</dbReference>
<dbReference type="PANTHER" id="PTHR42699:SF1">
    <property type="entry name" value="CYSTATHIONINE GAMMA-SYNTHASE-RELATED"/>
    <property type="match status" value="1"/>
</dbReference>
<name>A0A9P9FZJ7_FUSRE</name>
<dbReference type="GeneID" id="70218864"/>
<gene>
    <name evidence="4" type="ORF">BKA55DRAFT_527201</name>
</gene>
<protein>
    <submittedName>
        <fullName evidence="4">Pyridoxal phosphate-dependent transferase</fullName>
    </submittedName>
</protein>
<dbReference type="Gene3D" id="3.90.1150.10">
    <property type="entry name" value="Aspartate Aminotransferase, domain 1"/>
    <property type="match status" value="1"/>
</dbReference>
<dbReference type="PANTHER" id="PTHR42699">
    <property type="match status" value="1"/>
</dbReference>
<dbReference type="GO" id="GO:0003962">
    <property type="term" value="F:cystathionine gamma-synthase activity"/>
    <property type="evidence" value="ECO:0007669"/>
    <property type="project" value="TreeGrafter"/>
</dbReference>
<evidence type="ECO:0000313" key="5">
    <source>
        <dbReference type="Proteomes" id="UP000720189"/>
    </source>
</evidence>
<keyword evidence="5" id="KW-1185">Reference proteome</keyword>
<dbReference type="InterPro" id="IPR015424">
    <property type="entry name" value="PyrdxlP-dep_Trfase"/>
</dbReference>
<dbReference type="EMBL" id="JAGMUX010000025">
    <property type="protein sequence ID" value="KAH7227076.1"/>
    <property type="molecule type" value="Genomic_DNA"/>
</dbReference>
<dbReference type="RefSeq" id="XP_046042507.1">
    <property type="nucleotide sequence ID" value="XM_046188910.1"/>
</dbReference>
<evidence type="ECO:0000256" key="1">
    <source>
        <dbReference type="ARBA" id="ARBA00001933"/>
    </source>
</evidence>
<dbReference type="InterPro" id="IPR015422">
    <property type="entry name" value="PyrdxlP-dep_Trfase_small"/>
</dbReference>
<comment type="cofactor">
    <cofactor evidence="1 3">
        <name>pyridoxal 5'-phosphate</name>
        <dbReference type="ChEBI" id="CHEBI:597326"/>
    </cofactor>
</comment>
<sequence length="580" mass="65759">MGSNSFELRDIPEPDKIDTPWSHALPPAPRHAITSHFPGWKALVRLAERDPAHLSKIVSIYPRILPRKDCAQVSLDFTSPSSIGLAANYGLETLDSQSVSIRAFESNSTEGSKLYLYAVMFPLDKLFHVMTWWSDTGVAVSSRFAEHVPANLSGLREVPIDATSVLNHDETPHKVLCERITYLLERASITVREKKVQPSDVYLFQSGMAAIYNIHQYLQRLAGSSERKSVMLGVCFYETRHVLKKYGPGFQFFPIGSKMDEIEQFIRDEKARGCPILSIWTECPSNPLLFTSDLPRLRQLADDLHFALIVDDTDGGFCNVDVLPVADVVVTSLSKLFSGHADVLAGSFVLNSSSRIYNDLKHIVDQDYVNDLYIGDARTLRHNSEDYLHRATVVNKNVKVLTDWLYKRTKVEQGSVKRVYYPTVPHSQAHGNYDVFMRTPTTDFTPGYGCLFGLEFNSQESAIKFYDNLHTYYGPHFAAHRTIALGFTYLIYKDDKELNMSDLGLSTAQIRISVGLEDSDTLLNIFKYAVMKADQVEDGRWSYKCMLDGAVALRIRRRILALHLTLHACREHLRWFLETL</sequence>
<dbReference type="Gene3D" id="3.40.640.10">
    <property type="entry name" value="Type I PLP-dependent aspartate aminotransferase-like (Major domain)"/>
    <property type="match status" value="1"/>
</dbReference>
<dbReference type="Proteomes" id="UP000720189">
    <property type="component" value="Unassembled WGS sequence"/>
</dbReference>
<dbReference type="InterPro" id="IPR051750">
    <property type="entry name" value="Trans-sulfuration_enzymes"/>
</dbReference>
<dbReference type="InterPro" id="IPR015421">
    <property type="entry name" value="PyrdxlP-dep_Trfase_major"/>
</dbReference>
<comment type="similarity">
    <text evidence="3">Belongs to the trans-sulfuration enzymes family.</text>
</comment>
<dbReference type="AlphaFoldDB" id="A0A9P9FZJ7"/>